<reference evidence="10 11" key="1">
    <citation type="submission" date="2016-12" db="EMBL/GenBank/DDBJ databases">
        <title>Study of bacterial adaptation to deep sea.</title>
        <authorList>
            <person name="Song J."/>
            <person name="Yoshizawa S."/>
            <person name="Kogure K."/>
        </authorList>
    </citation>
    <scope>NUCLEOTIDE SEQUENCE [LARGE SCALE GENOMIC DNA]</scope>
    <source>
        <strain evidence="10 11">SAORIC-165</strain>
    </source>
</reference>
<name>A0A2S7U546_9BACT</name>
<evidence type="ECO:0000313" key="11">
    <source>
        <dbReference type="Proteomes" id="UP000239907"/>
    </source>
</evidence>
<evidence type="ECO:0000256" key="7">
    <source>
        <dbReference type="ARBA" id="ARBA00023014"/>
    </source>
</evidence>
<dbReference type="InterPro" id="IPR006963">
    <property type="entry name" value="Mopterin_OxRdtase_4Fe-4S_dom"/>
</dbReference>
<proteinExistence type="predicted"/>
<evidence type="ECO:0000256" key="5">
    <source>
        <dbReference type="ARBA" id="ARBA00023002"/>
    </source>
</evidence>
<evidence type="ECO:0000313" key="10">
    <source>
        <dbReference type="EMBL" id="PQJ30136.1"/>
    </source>
</evidence>
<dbReference type="RefSeq" id="WP_105044661.1">
    <property type="nucleotide sequence ID" value="NZ_MQWA01000001.1"/>
</dbReference>
<dbReference type="Proteomes" id="UP000239907">
    <property type="component" value="Unassembled WGS sequence"/>
</dbReference>
<dbReference type="Gene3D" id="3.40.50.740">
    <property type="match status" value="1"/>
</dbReference>
<accession>A0A2S7U546</accession>
<dbReference type="InterPro" id="IPR009010">
    <property type="entry name" value="Asp_de-COase-like_dom_sf"/>
</dbReference>
<evidence type="ECO:0000256" key="4">
    <source>
        <dbReference type="ARBA" id="ARBA00022729"/>
    </source>
</evidence>
<dbReference type="SUPFAM" id="SSF53706">
    <property type="entry name" value="Formate dehydrogenase/DMSO reductase, domains 1-3"/>
    <property type="match status" value="1"/>
</dbReference>
<keyword evidence="2" id="KW-0500">Molybdenum</keyword>
<dbReference type="SMART" id="SM00926">
    <property type="entry name" value="Molybdop_Fe4S4"/>
    <property type="match status" value="1"/>
</dbReference>
<dbReference type="Pfam" id="PF00384">
    <property type="entry name" value="Molybdopterin"/>
    <property type="match status" value="1"/>
</dbReference>
<dbReference type="EMBL" id="MQWA01000001">
    <property type="protein sequence ID" value="PQJ30136.1"/>
    <property type="molecule type" value="Genomic_DNA"/>
</dbReference>
<dbReference type="InterPro" id="IPR006656">
    <property type="entry name" value="Mopterin_OxRdtase"/>
</dbReference>
<dbReference type="AlphaFoldDB" id="A0A2S7U546"/>
<comment type="caution">
    <text evidence="10">The sequence shown here is derived from an EMBL/GenBank/DDBJ whole genome shotgun (WGS) entry which is preliminary data.</text>
</comment>
<dbReference type="InterPro" id="IPR050612">
    <property type="entry name" value="Prok_Mopterin_Oxidored"/>
</dbReference>
<evidence type="ECO:0000256" key="6">
    <source>
        <dbReference type="ARBA" id="ARBA00023004"/>
    </source>
</evidence>
<sequence>MHISSRRSFLKVGATALASGLLPSLFAPSANAAKIDIARLVKGKIDYTVAKATPTICFGCTNHCGVIGWVQDGRVRKIEGNPLDPNSQGNYCSKAQGMISYTYYPERLLYPLKRVGARGAGKWKRVSWDEALDEVASKLRPLREQGIPEEFVFHYGRDKTKGYTKRFTNAFGTPHRLNRRSICSSNRRAPLMSYYGRDFEWETQDFENTKYVVNFGANPMEAYQGGLYMMHRLRESQNTKGTKMVTFEVRPSATASVSEEYHPVMPGTDGAVAFAMIHVILRENLHDEKFWNRWANYSLVELRKLVKDYTPAWAEKHSGVPAKDIERIAIDFAQAAPACTTMSNRGSAKHYNGVQSDRAIRMLDVLVGNVGKPGGFCLSSGSGWSGKYGQEGLPKLTQPGPKPKGPKPWGIGEGFNEVAFKKLPQKIQDRVNNFPDKWKNKYFGELATPSEYPLAWHWYQMRVGQLVYPYIRDGLQKVSVYMSFTLGAAYGYPEAKVARDVLMDEKLIPYHVAIDIGYGEQAALADLILPEATSLERWDHHSTNCYGLIPYTGVRQPLVKAAGESKSVQEILRDLAKKVGGGMEKYFDIDDIEEFYKEWYKNLPISWEEFKRRGIWQDATRPKDYELYERPLTAEELEGTVVKDGLIKKDTSKGIKTVGIMMDGKPVRGFPTPTRRIQVYDEVWPEAAKAVGLSMDDVNASPIAIYDTVPEHKDLADDRYIFSTFKWNVHTQGRSAHWKYNSEIIHTNPVFMHPSTGAKLNLKEGDSVRLSVFRPKGATYRSGEKGIVGSFENHVRFLKGMHEKVMMCSHHVGHTEHGVVARAETEKSAPAVGIETDESAFPSDKLLKKGVWWSKKKGGIGGGVHINDALPINPCPLTGGQNWYDNVCKIEKI</sequence>
<dbReference type="PROSITE" id="PS51669">
    <property type="entry name" value="4FE4S_MOW_BIS_MGD"/>
    <property type="match status" value="1"/>
</dbReference>
<feature type="domain" description="4Fe-4S Mo/W bis-MGD-type" evidence="9">
    <location>
        <begin position="50"/>
        <end position="106"/>
    </location>
</feature>
<dbReference type="Gene3D" id="3.30.2070.10">
    <property type="entry name" value="Formate dehydrogenase/DMSO reductase"/>
    <property type="match status" value="1"/>
</dbReference>
<dbReference type="OrthoDB" id="9810782at2"/>
<dbReference type="PANTHER" id="PTHR43742">
    <property type="entry name" value="TRIMETHYLAMINE-N-OXIDE REDUCTASE"/>
    <property type="match status" value="1"/>
</dbReference>
<keyword evidence="6" id="KW-0408">Iron</keyword>
<organism evidence="10 11">
    <name type="scientific">Rubritalea profundi</name>
    <dbReference type="NCBI Taxonomy" id="1658618"/>
    <lineage>
        <taxon>Bacteria</taxon>
        <taxon>Pseudomonadati</taxon>
        <taxon>Verrucomicrobiota</taxon>
        <taxon>Verrucomicrobiia</taxon>
        <taxon>Verrucomicrobiales</taxon>
        <taxon>Rubritaleaceae</taxon>
        <taxon>Rubritalea</taxon>
    </lineage>
</organism>
<evidence type="ECO:0000256" key="3">
    <source>
        <dbReference type="ARBA" id="ARBA00022723"/>
    </source>
</evidence>
<dbReference type="Pfam" id="PF04879">
    <property type="entry name" value="Molybdop_Fe4S4"/>
    <property type="match status" value="1"/>
</dbReference>
<feature type="signal peptide" evidence="8">
    <location>
        <begin position="1"/>
        <end position="32"/>
    </location>
</feature>
<dbReference type="Gene3D" id="3.40.228.10">
    <property type="entry name" value="Dimethylsulfoxide Reductase, domain 2"/>
    <property type="match status" value="1"/>
</dbReference>
<evidence type="ECO:0000256" key="1">
    <source>
        <dbReference type="ARBA" id="ARBA00022485"/>
    </source>
</evidence>
<feature type="chain" id="PRO_5015565360" description="4Fe-4S Mo/W bis-MGD-type domain-containing protein" evidence="8">
    <location>
        <begin position="33"/>
        <end position="893"/>
    </location>
</feature>
<dbReference type="Gene3D" id="2.40.40.20">
    <property type="match status" value="1"/>
</dbReference>
<evidence type="ECO:0000256" key="2">
    <source>
        <dbReference type="ARBA" id="ARBA00022505"/>
    </source>
</evidence>
<dbReference type="PROSITE" id="PS51318">
    <property type="entry name" value="TAT"/>
    <property type="match status" value="1"/>
</dbReference>
<keyword evidence="7" id="KW-0411">Iron-sulfur</keyword>
<dbReference type="PANTHER" id="PTHR43742:SF9">
    <property type="entry name" value="TETRATHIONATE REDUCTASE SUBUNIT A"/>
    <property type="match status" value="1"/>
</dbReference>
<dbReference type="GO" id="GO:0046872">
    <property type="term" value="F:metal ion binding"/>
    <property type="evidence" value="ECO:0007669"/>
    <property type="project" value="UniProtKB-KW"/>
</dbReference>
<dbReference type="InterPro" id="IPR006311">
    <property type="entry name" value="TAT_signal"/>
</dbReference>
<dbReference type="GO" id="GO:0016491">
    <property type="term" value="F:oxidoreductase activity"/>
    <property type="evidence" value="ECO:0007669"/>
    <property type="project" value="UniProtKB-KW"/>
</dbReference>
<dbReference type="Gene3D" id="2.20.25.90">
    <property type="entry name" value="ADC-like domains"/>
    <property type="match status" value="1"/>
</dbReference>
<gene>
    <name evidence="10" type="ORF">BSZ32_17765</name>
</gene>
<dbReference type="GO" id="GO:0051539">
    <property type="term" value="F:4 iron, 4 sulfur cluster binding"/>
    <property type="evidence" value="ECO:0007669"/>
    <property type="project" value="UniProtKB-KW"/>
</dbReference>
<dbReference type="SUPFAM" id="SSF50692">
    <property type="entry name" value="ADC-like"/>
    <property type="match status" value="1"/>
</dbReference>
<keyword evidence="11" id="KW-1185">Reference proteome</keyword>
<keyword evidence="5" id="KW-0560">Oxidoreductase</keyword>
<keyword evidence="3" id="KW-0479">Metal-binding</keyword>
<protein>
    <recommendedName>
        <fullName evidence="9">4Fe-4S Mo/W bis-MGD-type domain-containing protein</fullName>
    </recommendedName>
</protein>
<evidence type="ECO:0000256" key="8">
    <source>
        <dbReference type="SAM" id="SignalP"/>
    </source>
</evidence>
<keyword evidence="4 8" id="KW-0732">Signal</keyword>
<keyword evidence="1" id="KW-0004">4Fe-4S</keyword>
<evidence type="ECO:0000259" key="9">
    <source>
        <dbReference type="PROSITE" id="PS51669"/>
    </source>
</evidence>